<organism evidence="2 3">
    <name type="scientific">Dimorphilus gyrociliatus</name>
    <dbReference type="NCBI Taxonomy" id="2664684"/>
    <lineage>
        <taxon>Eukaryota</taxon>
        <taxon>Metazoa</taxon>
        <taxon>Spiralia</taxon>
        <taxon>Lophotrochozoa</taxon>
        <taxon>Annelida</taxon>
        <taxon>Polychaeta</taxon>
        <taxon>Polychaeta incertae sedis</taxon>
        <taxon>Dinophilidae</taxon>
        <taxon>Dimorphilus</taxon>
    </lineage>
</organism>
<dbReference type="Proteomes" id="UP000549394">
    <property type="component" value="Unassembled WGS sequence"/>
</dbReference>
<protein>
    <submittedName>
        <fullName evidence="2">DgyrCDS11155</fullName>
    </submittedName>
</protein>
<dbReference type="EMBL" id="CAJFCJ010000018">
    <property type="protein sequence ID" value="CAD5122746.1"/>
    <property type="molecule type" value="Genomic_DNA"/>
</dbReference>
<feature type="compositionally biased region" description="Low complexity" evidence="1">
    <location>
        <begin position="121"/>
        <end position="136"/>
    </location>
</feature>
<name>A0A7I8W2E8_9ANNE</name>
<feature type="region of interest" description="Disordered" evidence="1">
    <location>
        <begin position="188"/>
        <end position="208"/>
    </location>
</feature>
<keyword evidence="3" id="KW-1185">Reference proteome</keyword>
<gene>
    <name evidence="2" type="ORF">DGYR_LOCUS10512</name>
</gene>
<evidence type="ECO:0000256" key="1">
    <source>
        <dbReference type="SAM" id="MobiDB-lite"/>
    </source>
</evidence>
<proteinExistence type="predicted"/>
<accession>A0A7I8W2E8</accession>
<evidence type="ECO:0000313" key="3">
    <source>
        <dbReference type="Proteomes" id="UP000549394"/>
    </source>
</evidence>
<reference evidence="2 3" key="1">
    <citation type="submission" date="2020-08" db="EMBL/GenBank/DDBJ databases">
        <authorList>
            <person name="Hejnol A."/>
        </authorList>
    </citation>
    <scope>NUCLEOTIDE SEQUENCE [LARGE SCALE GENOMIC DNA]</scope>
</reference>
<evidence type="ECO:0000313" key="2">
    <source>
        <dbReference type="EMBL" id="CAD5122746.1"/>
    </source>
</evidence>
<comment type="caution">
    <text evidence="2">The sequence shown here is derived from an EMBL/GenBank/DDBJ whole genome shotgun (WGS) entry which is preliminary data.</text>
</comment>
<feature type="region of interest" description="Disordered" evidence="1">
    <location>
        <begin position="117"/>
        <end position="145"/>
    </location>
</feature>
<sequence>MYCGRESADAFSADNAIYRQKWPKDVSINVKSNKIHAHRGDLREDSKTGQLYQPVDVQITTTNFRKAQKSDPCDLDEALKILKEASELSVEKNSFGIPRSKSYSSSFRDQTRVFTEHARNKNNNNSSSRNSTNHLNASNVNGNYSNSYRERAYSVETNPKLLKSEGPKPSKSVHFDVCESSNSEFSRGLQVSEPRLSNSDTNVNGNYHFPRGNHTAFKERYQSLPRDVSQLDNRLSQPPVHIRVSFQKLNDCDEDYNGYISPLDVAVKDKVTYEYDMKNLDDILEQAESILNDLEDDKDYGRDSEMMDKPIERRGFTYRTYVGPINSTPVMNVRADVHKEPSPEIICDEVLENVKDDKTFDVIEAGFDRKMYLLEKRHGSKPSDTFTREKKDKQEEKLLNQAFEKLTEEIEGLSSLSDISSNSQDSQLLSGEAVEEFFKNTPEKDSDRKQKLREKVLKKGENYKLNQTADSLVTEPLRKNDESLDKAEKVVLLEEKLVECIRGQPIYSHHTVSQPYLKALLQQEIEEKPLANQKIHVQCKASKIQPVSESSDLYEQTTIQSKADMIKTDIDTLLGKVMQKQGVNSNNPALKALRYSSTPKTISKQNISQDGTVVKEEVTSHEIVLEFKFPKSKGRKTDIKGAPFRELSLRRVTKISDASDADKAQLEDGKETEL</sequence>
<feature type="compositionally biased region" description="Polar residues" evidence="1">
    <location>
        <begin position="195"/>
        <end position="205"/>
    </location>
</feature>
<dbReference type="AlphaFoldDB" id="A0A7I8W2E8"/>